<organism evidence="7 8">
    <name type="scientific">Coprococcus comes</name>
    <dbReference type="NCBI Taxonomy" id="410072"/>
    <lineage>
        <taxon>Bacteria</taxon>
        <taxon>Bacillati</taxon>
        <taxon>Bacillota</taxon>
        <taxon>Clostridia</taxon>
        <taxon>Lachnospirales</taxon>
        <taxon>Lachnospiraceae</taxon>
        <taxon>Coprococcus</taxon>
    </lineage>
</organism>
<comment type="subcellular location">
    <subcellularLocation>
        <location evidence="1">Cell envelope</location>
    </subcellularLocation>
</comment>
<evidence type="ECO:0000256" key="4">
    <source>
        <dbReference type="SAM" id="MobiDB-lite"/>
    </source>
</evidence>
<dbReference type="SUPFAM" id="SSF53822">
    <property type="entry name" value="Periplasmic binding protein-like I"/>
    <property type="match status" value="2"/>
</dbReference>
<dbReference type="Proteomes" id="UP000285693">
    <property type="component" value="Unassembled WGS sequence"/>
</dbReference>
<evidence type="ECO:0000256" key="3">
    <source>
        <dbReference type="ARBA" id="ARBA00022729"/>
    </source>
</evidence>
<comment type="caution">
    <text evidence="7">The sequence shown here is derived from an EMBL/GenBank/DDBJ whole genome shotgun (WGS) entry which is preliminary data.</text>
</comment>
<feature type="compositionally biased region" description="Acidic residues" evidence="4">
    <location>
        <begin position="192"/>
        <end position="203"/>
    </location>
</feature>
<reference evidence="7 8" key="1">
    <citation type="submission" date="2018-08" db="EMBL/GenBank/DDBJ databases">
        <title>A genome reference for cultivated species of the human gut microbiota.</title>
        <authorList>
            <person name="Zou Y."/>
            <person name="Xue W."/>
            <person name="Luo G."/>
        </authorList>
    </citation>
    <scope>NUCLEOTIDE SEQUENCE [LARGE SCALE GENOMIC DNA]</scope>
    <source>
        <strain evidence="7 8">AF16-31</strain>
    </source>
</reference>
<dbReference type="InterPro" id="IPR028082">
    <property type="entry name" value="Peripla_BP_I"/>
</dbReference>
<accession>A0A3R5XFH9</accession>
<name>A0A3R5XFH9_9FIRM</name>
<dbReference type="PANTHER" id="PTHR46847:SF1">
    <property type="entry name" value="D-ALLOSE-BINDING PERIPLASMIC PROTEIN-RELATED"/>
    <property type="match status" value="1"/>
</dbReference>
<dbReference type="AlphaFoldDB" id="A0A3R5XFH9"/>
<feature type="compositionally biased region" description="Basic and acidic residues" evidence="4">
    <location>
        <begin position="204"/>
        <end position="220"/>
    </location>
</feature>
<evidence type="ECO:0000313" key="8">
    <source>
        <dbReference type="Proteomes" id="UP000285693"/>
    </source>
</evidence>
<keyword evidence="3" id="KW-0732">Signal</keyword>
<proteinExistence type="inferred from homology"/>
<evidence type="ECO:0000256" key="2">
    <source>
        <dbReference type="ARBA" id="ARBA00007639"/>
    </source>
</evidence>
<feature type="domain" description="Periplasmic binding protein" evidence="6">
    <location>
        <begin position="65"/>
        <end position="208"/>
    </location>
</feature>
<protein>
    <recommendedName>
        <fullName evidence="6">Periplasmic binding protein domain-containing protein</fullName>
    </recommendedName>
</protein>
<keyword evidence="5" id="KW-0812">Transmembrane</keyword>
<dbReference type="RefSeq" id="WP_117823723.1">
    <property type="nucleotide sequence ID" value="NZ_QRXY01000006.1"/>
</dbReference>
<comment type="similarity">
    <text evidence="2">Belongs to the bacterial solute-binding protein 2 family.</text>
</comment>
<dbReference type="Gene3D" id="3.40.50.2300">
    <property type="match status" value="4"/>
</dbReference>
<dbReference type="Pfam" id="PF13407">
    <property type="entry name" value="Peripla_BP_4"/>
    <property type="match status" value="2"/>
</dbReference>
<feature type="compositionally biased region" description="Polar residues" evidence="4">
    <location>
        <begin position="225"/>
        <end position="251"/>
    </location>
</feature>
<evidence type="ECO:0000256" key="1">
    <source>
        <dbReference type="ARBA" id="ARBA00004196"/>
    </source>
</evidence>
<evidence type="ECO:0000259" key="6">
    <source>
        <dbReference type="Pfam" id="PF13407"/>
    </source>
</evidence>
<dbReference type="InterPro" id="IPR025997">
    <property type="entry name" value="SBP_2_dom"/>
</dbReference>
<dbReference type="EMBL" id="QRXY01000006">
    <property type="protein sequence ID" value="RGU46198.1"/>
    <property type="molecule type" value="Genomic_DNA"/>
</dbReference>
<feature type="transmembrane region" description="Helical" evidence="5">
    <location>
        <begin position="7"/>
        <end position="29"/>
    </location>
</feature>
<feature type="compositionally biased region" description="Basic and acidic residues" evidence="4">
    <location>
        <begin position="176"/>
        <end position="191"/>
    </location>
</feature>
<dbReference type="GO" id="GO:0030313">
    <property type="term" value="C:cell envelope"/>
    <property type="evidence" value="ECO:0007669"/>
    <property type="project" value="UniProtKB-SubCell"/>
</dbReference>
<dbReference type="GO" id="GO:0030246">
    <property type="term" value="F:carbohydrate binding"/>
    <property type="evidence" value="ECO:0007669"/>
    <property type="project" value="UniProtKB-ARBA"/>
</dbReference>
<feature type="domain" description="Periplasmic binding protein" evidence="6">
    <location>
        <begin position="278"/>
        <end position="413"/>
    </location>
</feature>
<dbReference type="PANTHER" id="PTHR46847">
    <property type="entry name" value="D-ALLOSE-BINDING PERIPLASMIC PROTEIN-RELATED"/>
    <property type="match status" value="1"/>
</dbReference>
<sequence length="445" mass="48709">MGRVGRFILKVAAVLILIVSAGTFALSLFTGETRNGDNLQSEFDYLITVGISQSGEESSWKDANTASFMDTFVKSNGYEAVYADAGSDQEKQIEDVEGFIKQGVDYIILNPISEIGWDDVLEDAKKAHIPVILVNNGVDTDDSSLYSCMLGSDYGKQMKKAGKWLDEYLKEEDEKKAEKEKTASEAQREAEQTESEAVEDSAEDSQKEDSKASDSSKATDSKTSVDGSKTTDSSSNISGNTRTESSDSSTSILNKIIKGSSSVKDETDSTEEEQTEEDITIKIAAIQESIGSEEQLTRAQGYQTMLEKYSDWEMVAQQTGDNSREEAEKVMKLFLEQEPDLRVVFAESDEMALGAIDAIGKSGKTCGEDGDIIVISFGGSKAGIEAVKEGKLNVTFECNPGQGPKAAELIQRLESDISIDKEQYVEETYFDGTMDLDEIIENRTY</sequence>
<evidence type="ECO:0000256" key="5">
    <source>
        <dbReference type="SAM" id="Phobius"/>
    </source>
</evidence>
<feature type="region of interest" description="Disordered" evidence="4">
    <location>
        <begin position="176"/>
        <end position="251"/>
    </location>
</feature>
<evidence type="ECO:0000313" key="7">
    <source>
        <dbReference type="EMBL" id="RGU46198.1"/>
    </source>
</evidence>
<keyword evidence="5" id="KW-0472">Membrane</keyword>
<gene>
    <name evidence="7" type="ORF">DWW65_06230</name>
</gene>
<keyword evidence="5" id="KW-1133">Transmembrane helix</keyword>